<evidence type="ECO:0000256" key="1">
    <source>
        <dbReference type="ARBA" id="ARBA00022729"/>
    </source>
</evidence>
<evidence type="ECO:0000313" key="5">
    <source>
        <dbReference type="Proteomes" id="UP000245962"/>
    </source>
</evidence>
<organism evidence="4 5">
    <name type="scientific">Marixanthomonas spongiae</name>
    <dbReference type="NCBI Taxonomy" id="2174845"/>
    <lineage>
        <taxon>Bacteria</taxon>
        <taxon>Pseudomonadati</taxon>
        <taxon>Bacteroidota</taxon>
        <taxon>Flavobacteriia</taxon>
        <taxon>Flavobacteriales</taxon>
        <taxon>Flavobacteriaceae</taxon>
        <taxon>Marixanthomonas</taxon>
    </lineage>
</organism>
<dbReference type="NCBIfam" id="TIGR04183">
    <property type="entry name" value="Por_Secre_tail"/>
    <property type="match status" value="1"/>
</dbReference>
<evidence type="ECO:0000313" key="4">
    <source>
        <dbReference type="EMBL" id="PVW17418.1"/>
    </source>
</evidence>
<comment type="caution">
    <text evidence="4">The sequence shown here is derived from an EMBL/GenBank/DDBJ whole genome shotgun (WGS) entry which is preliminary data.</text>
</comment>
<keyword evidence="1 2" id="KW-0732">Signal</keyword>
<name>A0A2U0I8L0_9FLAO</name>
<accession>A0A2U0I8L0</accession>
<dbReference type="Pfam" id="PF18962">
    <property type="entry name" value="Por_Secre_tail"/>
    <property type="match status" value="1"/>
</dbReference>
<feature type="domain" description="Secretion system C-terminal sorting" evidence="3">
    <location>
        <begin position="173"/>
        <end position="240"/>
    </location>
</feature>
<proteinExistence type="predicted"/>
<dbReference type="AlphaFoldDB" id="A0A2U0I8L0"/>
<reference evidence="4 5" key="1">
    <citation type="submission" date="2018-04" db="EMBL/GenBank/DDBJ databases">
        <title>Marixanthomonas spongiae HN-E44 sp. nov., isolated from a marine sponge.</title>
        <authorList>
            <person name="Luo L."/>
            <person name="Zhuang L."/>
        </authorList>
    </citation>
    <scope>NUCLEOTIDE SEQUENCE [LARGE SCALE GENOMIC DNA]</scope>
    <source>
        <strain evidence="4 5">HN-E44</strain>
    </source>
</reference>
<sequence>MKKIFLLFAMALLGFASIGQQPNPDVIKQWYLHAITIDGIDYSPADYGFYPDIVFEENGGIVNFVIETPNSVGCLFENIDFSENPAFFQLLENWNCLTQLKCLDGPEGPCNQIYGMHADFYFNTLQTPLNYTLTYNEDETQTLVVVNNDGDTSLYGSEPLLSTPSFSETPFAVYPNPVSETLFISSENNIVQRISVFSINGKLILSEKGNTQQLDVSALSHGLYFLEIASENKTAIQKFIKR</sequence>
<keyword evidence="5" id="KW-1185">Reference proteome</keyword>
<dbReference type="RefSeq" id="WP_116693166.1">
    <property type="nucleotide sequence ID" value="NZ_QEHR01000001.1"/>
</dbReference>
<dbReference type="OrthoDB" id="1433593at2"/>
<dbReference type="InterPro" id="IPR026444">
    <property type="entry name" value="Secre_tail"/>
</dbReference>
<protein>
    <recommendedName>
        <fullName evidence="3">Secretion system C-terminal sorting domain-containing protein</fullName>
    </recommendedName>
</protein>
<dbReference type="Proteomes" id="UP000245962">
    <property type="component" value="Unassembled WGS sequence"/>
</dbReference>
<gene>
    <name evidence="4" type="ORF">DDV96_02620</name>
</gene>
<evidence type="ECO:0000256" key="2">
    <source>
        <dbReference type="SAM" id="SignalP"/>
    </source>
</evidence>
<feature type="chain" id="PRO_5015719498" description="Secretion system C-terminal sorting domain-containing protein" evidence="2">
    <location>
        <begin position="22"/>
        <end position="242"/>
    </location>
</feature>
<feature type="signal peptide" evidence="2">
    <location>
        <begin position="1"/>
        <end position="21"/>
    </location>
</feature>
<dbReference type="EMBL" id="QEHR01000001">
    <property type="protein sequence ID" value="PVW17418.1"/>
    <property type="molecule type" value="Genomic_DNA"/>
</dbReference>
<evidence type="ECO:0000259" key="3">
    <source>
        <dbReference type="Pfam" id="PF18962"/>
    </source>
</evidence>